<dbReference type="EMBL" id="CP003837">
    <property type="protein sequence ID" value="AGH46349.1"/>
    <property type="molecule type" value="Genomic_DNA"/>
</dbReference>
<accession>K6YWP3</accession>
<protein>
    <submittedName>
        <fullName evidence="2">Uncharacterized protein</fullName>
    </submittedName>
</protein>
<dbReference type="AlphaFoldDB" id="K6YWP3"/>
<evidence type="ECO:0000313" key="2">
    <source>
        <dbReference type="EMBL" id="AGH46349.1"/>
    </source>
</evidence>
<evidence type="ECO:0000256" key="1">
    <source>
        <dbReference type="SAM" id="SignalP"/>
    </source>
</evidence>
<dbReference type="HOGENOM" id="CLU_3171258_0_0_6"/>
<dbReference type="Proteomes" id="UP000011864">
    <property type="component" value="Chromosome"/>
</dbReference>
<feature type="signal peptide" evidence="1">
    <location>
        <begin position="1"/>
        <end position="21"/>
    </location>
</feature>
<sequence length="47" mass="5149">MNFTTTLVFASHLSFSNLAFASEISLLDNAISILNTGQTEQVIVLFE</sequence>
<feature type="chain" id="PRO_5003901549" evidence="1">
    <location>
        <begin position="22"/>
        <end position="47"/>
    </location>
</feature>
<dbReference type="RefSeq" id="WP_007637173.1">
    <property type="nucleotide sequence ID" value="NC_020514.1"/>
</dbReference>
<organism evidence="2 3">
    <name type="scientific">Paraglaciecola psychrophila 170</name>
    <dbReference type="NCBI Taxonomy" id="1129794"/>
    <lineage>
        <taxon>Bacteria</taxon>
        <taxon>Pseudomonadati</taxon>
        <taxon>Pseudomonadota</taxon>
        <taxon>Gammaproteobacteria</taxon>
        <taxon>Alteromonadales</taxon>
        <taxon>Alteromonadaceae</taxon>
        <taxon>Paraglaciecola</taxon>
    </lineage>
</organism>
<name>K6YWP3_9ALTE</name>
<keyword evidence="3" id="KW-1185">Reference proteome</keyword>
<dbReference type="KEGG" id="gps:C427_4244"/>
<keyword evidence="1" id="KW-0732">Signal</keyword>
<evidence type="ECO:0000313" key="3">
    <source>
        <dbReference type="Proteomes" id="UP000011864"/>
    </source>
</evidence>
<gene>
    <name evidence="2" type="ORF">C427_4244</name>
</gene>
<reference evidence="2 3" key="1">
    <citation type="journal article" date="2013" name="Genome Announc.">
        <title>Complete Genome Sequence of Glaciecola psychrophila Strain 170T.</title>
        <authorList>
            <person name="Yin J."/>
            <person name="Chen J."/>
            <person name="Liu G."/>
            <person name="Yu Y."/>
            <person name="Song L."/>
            <person name="Wang X."/>
            <person name="Qu X."/>
        </authorList>
    </citation>
    <scope>NUCLEOTIDE SEQUENCE [LARGE SCALE GENOMIC DNA]</scope>
    <source>
        <strain evidence="2 3">170</strain>
    </source>
</reference>
<proteinExistence type="predicted"/>
<dbReference type="PATRIC" id="fig|1129794.4.peg.4226"/>
<dbReference type="STRING" id="1129794.C427_4244"/>